<dbReference type="OrthoDB" id="11919at2157"/>
<organism evidence="3 4">
    <name type="scientific">Candidatus Nitrosocosmicus franklandianus</name>
    <dbReference type="NCBI Taxonomy" id="1798806"/>
    <lineage>
        <taxon>Archaea</taxon>
        <taxon>Nitrososphaerota</taxon>
        <taxon>Nitrososphaeria</taxon>
        <taxon>Nitrososphaerales</taxon>
        <taxon>Nitrososphaeraceae</taxon>
        <taxon>Candidatus Nitrosocosmicus</taxon>
    </lineage>
</organism>
<dbReference type="SUPFAM" id="SSF56747">
    <property type="entry name" value="Prim-pol domain"/>
    <property type="match status" value="1"/>
</dbReference>
<protein>
    <recommendedName>
        <fullName evidence="2">DNA primase/polymerase bifunctional N-terminal domain-containing protein</fullName>
    </recommendedName>
</protein>
<dbReference type="Proteomes" id="UP000294299">
    <property type="component" value="Chromosome NFRAN"/>
</dbReference>
<dbReference type="RefSeq" id="WP_134484706.1">
    <property type="nucleotide sequence ID" value="NZ_LR216287.1"/>
</dbReference>
<keyword evidence="4" id="KW-1185">Reference proteome</keyword>
<sequence>MVRNTALRGPVQEILTYVIMMRDMDIDTDFWFYNIGVNIIGSDTRIKKTFEDWGQWQNNSMSDVEYEQKKRNGEYINGCAIVTGRVWRGKYEGKYLCAIDIDNKSGIDNFLSQWGKNNSLEKLAEKTLAEWHPDNRNKAHVYFIVEKPLSKKSGIGSNSSKNRSDSEIIPAIEVKSEGKHGIMFCSPSFHKDGSRYEIIGTRVPAVLNAEQSQELENRINQIYAKYSFQSQQHEGGNGDDDKTPIEELFKTDFEIYENNNRSEALMRIMESLIQRLKGIYSEEKIKDMCHEWNQKHCKPPLDDSKFEYQWACSKKFLQVNSIIEKKESETGLPQISIPDLISSIKERSIEIFQDQINVFYVGIKINDHIESIPLQSNRFKSIIRKEFFDKTGTLISDEKLDGVLKLIESQSMFDDHIRRINLSLRVAKLDQDQDKENNNYIFCYDLTTPKWEIVKVCADEGWKIVADNQEPIFKRYENNSSPQIYPSKTYAKDIFEQFLKLFNFQSKNDILLFSVYLVSLFIPDIPKVILIIRGTGGGAKTTTFRMIKEIVDPGSIDTFSFPKQINDLVQTLDHHYVNFFDNVSYISDEVSDLLCRAVTGSGNMKRALYTTDTDFIYKYKRCIGINGINLASTRADFLDRSLIIEVKRIEKEKRRKEEEINKEFQELKPLVLGFIFDMLVKVLKYKQEHTNEQILKNGYPRMADFAEWGEIISRCLGYEDNEFLNAYYDNIANQNDEVIESSPVAEALLLFMFEMEKEYWEGSPTRLYRELTDIIDQIKPELKRSKEWPKASNKLTSILNSFANNLKEKGIEVITGERDNHGNRIIKVHNLRKNSRCNVSMKKDILESSNRKDSSQFHPNIHRIGYSDNFECHLCPLVGDIHLMKSHICSGQRL</sequence>
<reference evidence="3 4" key="1">
    <citation type="submission" date="2019-02" db="EMBL/GenBank/DDBJ databases">
        <authorList>
            <person name="Lehtovirta-Morley E L."/>
        </authorList>
    </citation>
    <scope>NUCLEOTIDE SEQUENCE [LARGE SCALE GENOMIC DNA]</scope>
    <source>
        <strain evidence="3">NFRAN1</strain>
    </source>
</reference>
<evidence type="ECO:0000313" key="3">
    <source>
        <dbReference type="EMBL" id="VFJ14522.1"/>
    </source>
</evidence>
<proteinExistence type="predicted"/>
<feature type="domain" description="DNA primase/polymerase bifunctional N-terminal" evidence="2">
    <location>
        <begin position="55"/>
        <end position="207"/>
    </location>
</feature>
<gene>
    <name evidence="3" type="ORF">NFRAN_2200</name>
</gene>
<name>A0A484I9W7_9ARCH</name>
<evidence type="ECO:0000259" key="2">
    <source>
        <dbReference type="Pfam" id="PF09250"/>
    </source>
</evidence>
<evidence type="ECO:0000313" key="4">
    <source>
        <dbReference type="Proteomes" id="UP000294299"/>
    </source>
</evidence>
<accession>A0A484I9W7</accession>
<evidence type="ECO:0000256" key="1">
    <source>
        <dbReference type="SAM" id="Coils"/>
    </source>
</evidence>
<feature type="coiled-coil region" evidence="1">
    <location>
        <begin position="639"/>
        <end position="666"/>
    </location>
</feature>
<dbReference type="GeneID" id="39421443"/>
<dbReference type="Pfam" id="PF09250">
    <property type="entry name" value="Prim-Pol"/>
    <property type="match status" value="1"/>
</dbReference>
<dbReference type="KEGG" id="nfn:NFRAN_2200"/>
<dbReference type="InterPro" id="IPR015330">
    <property type="entry name" value="DNA_primase/pol_bifunc_N"/>
</dbReference>
<keyword evidence="1" id="KW-0175">Coiled coil</keyword>
<dbReference type="AlphaFoldDB" id="A0A484I9W7"/>
<dbReference type="EMBL" id="LR216287">
    <property type="protein sequence ID" value="VFJ14522.1"/>
    <property type="molecule type" value="Genomic_DNA"/>
</dbReference>